<protein>
    <submittedName>
        <fullName evidence="2">Uncharacterized protein</fullName>
    </submittedName>
</protein>
<dbReference type="AlphaFoldDB" id="A0A9P8S6R5"/>
<comment type="caution">
    <text evidence="2">The sequence shown here is derived from an EMBL/GenBank/DDBJ whole genome shotgun (WGS) entry which is preliminary data.</text>
</comment>
<organism evidence="2 3">
    <name type="scientific">Metarhizium humberi</name>
    <dbReference type="NCBI Taxonomy" id="2596975"/>
    <lineage>
        <taxon>Eukaryota</taxon>
        <taxon>Fungi</taxon>
        <taxon>Dikarya</taxon>
        <taxon>Ascomycota</taxon>
        <taxon>Pezizomycotina</taxon>
        <taxon>Sordariomycetes</taxon>
        <taxon>Hypocreomycetidae</taxon>
        <taxon>Hypocreales</taxon>
        <taxon>Clavicipitaceae</taxon>
        <taxon>Metarhizium</taxon>
    </lineage>
</organism>
<keyword evidence="3" id="KW-1185">Reference proteome</keyword>
<feature type="region of interest" description="Disordered" evidence="1">
    <location>
        <begin position="128"/>
        <end position="161"/>
    </location>
</feature>
<dbReference type="EMBL" id="JACEFI010000010">
    <property type="protein sequence ID" value="KAH0596117.1"/>
    <property type="molecule type" value="Genomic_DNA"/>
</dbReference>
<evidence type="ECO:0000313" key="3">
    <source>
        <dbReference type="Proteomes" id="UP000764110"/>
    </source>
</evidence>
<evidence type="ECO:0000313" key="2">
    <source>
        <dbReference type="EMBL" id="KAH0596117.1"/>
    </source>
</evidence>
<reference evidence="2 3" key="1">
    <citation type="submission" date="2020-07" db="EMBL/GenBank/DDBJ databases">
        <title>Metarhizium humberi genome.</title>
        <authorList>
            <person name="Lysoe E."/>
        </authorList>
    </citation>
    <scope>NUCLEOTIDE SEQUENCE [LARGE SCALE GENOMIC DNA]</scope>
    <source>
        <strain evidence="2 3">ESALQ1638</strain>
    </source>
</reference>
<dbReference type="Proteomes" id="UP000764110">
    <property type="component" value="Unassembled WGS sequence"/>
</dbReference>
<name>A0A9P8S6R5_9HYPO</name>
<gene>
    <name evidence="2" type="ORF">MHUMG1_05978</name>
</gene>
<evidence type="ECO:0000256" key="1">
    <source>
        <dbReference type="SAM" id="MobiDB-lite"/>
    </source>
</evidence>
<accession>A0A9P8S6R5</accession>
<feature type="compositionally biased region" description="Pro residues" evidence="1">
    <location>
        <begin position="130"/>
        <end position="140"/>
    </location>
</feature>
<sequence>MACRCCTLRTVRTKRPARGTLSHPTYIIRNISSLELSSAFRARLSSWALAAQPGPSWIRRPHAVLLPTTARLGPLLPSHPPPPSRLETSFARRLSRPFAAPAPSGHSLPGPGTAVGLLAWDIAGSIHQPSIPPSTHPNPPTQHRSSPRPASHPHALAATTT</sequence>
<proteinExistence type="predicted"/>